<dbReference type="InterPro" id="IPR009056">
    <property type="entry name" value="Cyt_c-like_dom"/>
</dbReference>
<gene>
    <name evidence="8" type="ORF">ACFFHU_19395</name>
</gene>
<dbReference type="Gene3D" id="1.10.760.10">
    <property type="entry name" value="Cytochrome c-like domain"/>
    <property type="match status" value="2"/>
</dbReference>
<accession>A0ABV6NZT2</accession>
<evidence type="ECO:0000259" key="7">
    <source>
        <dbReference type="PROSITE" id="PS51007"/>
    </source>
</evidence>
<dbReference type="PROSITE" id="PS51007">
    <property type="entry name" value="CYTC"/>
    <property type="match status" value="2"/>
</dbReference>
<comment type="caution">
    <text evidence="8">The sequence shown here is derived from an EMBL/GenBank/DDBJ whole genome shotgun (WGS) entry which is preliminary data.</text>
</comment>
<feature type="transmembrane region" description="Helical" evidence="6">
    <location>
        <begin position="80"/>
        <end position="100"/>
    </location>
</feature>
<dbReference type="PANTHER" id="PTHR33751">
    <property type="entry name" value="CBB3-TYPE CYTOCHROME C OXIDASE SUBUNIT FIXP"/>
    <property type="match status" value="1"/>
</dbReference>
<dbReference type="SUPFAM" id="SSF46626">
    <property type="entry name" value="Cytochrome c"/>
    <property type="match status" value="2"/>
</dbReference>
<feature type="domain" description="Cytochrome c" evidence="7">
    <location>
        <begin position="210"/>
        <end position="288"/>
    </location>
</feature>
<dbReference type="InterPro" id="IPR050597">
    <property type="entry name" value="Cytochrome_c_Oxidase_Subunit"/>
</dbReference>
<keyword evidence="3 4" id="KW-0408">Iron</keyword>
<dbReference type="InterPro" id="IPR036909">
    <property type="entry name" value="Cyt_c-like_dom_sf"/>
</dbReference>
<dbReference type="EMBL" id="JBHLUE010000016">
    <property type="protein sequence ID" value="MFC0566292.1"/>
    <property type="molecule type" value="Genomic_DNA"/>
</dbReference>
<organism evidence="8 9">
    <name type="scientific">Plantactinospora siamensis</name>
    <dbReference type="NCBI Taxonomy" id="555372"/>
    <lineage>
        <taxon>Bacteria</taxon>
        <taxon>Bacillati</taxon>
        <taxon>Actinomycetota</taxon>
        <taxon>Actinomycetes</taxon>
        <taxon>Micromonosporales</taxon>
        <taxon>Micromonosporaceae</taxon>
        <taxon>Plantactinospora</taxon>
    </lineage>
</organism>
<dbReference type="Pfam" id="PF00034">
    <property type="entry name" value="Cytochrom_C"/>
    <property type="match status" value="1"/>
</dbReference>
<evidence type="ECO:0000256" key="2">
    <source>
        <dbReference type="ARBA" id="ARBA00022723"/>
    </source>
</evidence>
<evidence type="ECO:0000313" key="8">
    <source>
        <dbReference type="EMBL" id="MFC0566292.1"/>
    </source>
</evidence>
<keyword evidence="1 4" id="KW-0349">Heme</keyword>
<keyword evidence="2 4" id="KW-0479">Metal-binding</keyword>
<sequence>MTSDTPDARAGVGRSGRGGSRGPLARLRRGPSVPRGREAEPVLASATPRRRLRPGGEAEPVLASATPRRRLRPGKGRRRLGAAVRLLAALTLAGGAYSVFAPGLQASAEDASQLSGAAADGKALYDVSCVSCHGSNAQGVEGRGPSLVGVGSAAVEFQVGTGRMPMGRQEAQAQRKPPIYNDDQVRQLGQYIQELGGGPQVPGGNVTANADVAEGGRLFRINCSSCHAFGGGGGALSSGKFAPSLHPATDRQIYAAMLTGPQNMPVFGDNQLRPDQKADLIAYVQETLKNQHTDQGGFNLGRYGPVTEGLAIFLVGIVALVFAALWIAGKS</sequence>
<proteinExistence type="predicted"/>
<keyword evidence="9" id="KW-1185">Reference proteome</keyword>
<dbReference type="Pfam" id="PF13442">
    <property type="entry name" value="Cytochrome_CBB3"/>
    <property type="match status" value="1"/>
</dbReference>
<reference evidence="8 9" key="1">
    <citation type="submission" date="2024-09" db="EMBL/GenBank/DDBJ databases">
        <authorList>
            <person name="Sun Q."/>
            <person name="Mori K."/>
        </authorList>
    </citation>
    <scope>NUCLEOTIDE SEQUENCE [LARGE SCALE GENOMIC DNA]</scope>
    <source>
        <strain evidence="8 9">TBRC 2205</strain>
    </source>
</reference>
<evidence type="ECO:0000256" key="4">
    <source>
        <dbReference type="PROSITE-ProRule" id="PRU00433"/>
    </source>
</evidence>
<feature type="transmembrane region" description="Helical" evidence="6">
    <location>
        <begin position="309"/>
        <end position="328"/>
    </location>
</feature>
<evidence type="ECO:0000313" key="9">
    <source>
        <dbReference type="Proteomes" id="UP001589894"/>
    </source>
</evidence>
<dbReference type="RefSeq" id="WP_377340857.1">
    <property type="nucleotide sequence ID" value="NZ_JBHLUE010000016.1"/>
</dbReference>
<protein>
    <submittedName>
        <fullName evidence="8">C-type cytochrome</fullName>
    </submittedName>
</protein>
<evidence type="ECO:0000256" key="5">
    <source>
        <dbReference type="SAM" id="MobiDB-lite"/>
    </source>
</evidence>
<evidence type="ECO:0000256" key="3">
    <source>
        <dbReference type="ARBA" id="ARBA00023004"/>
    </source>
</evidence>
<dbReference type="PANTHER" id="PTHR33751:SF13">
    <property type="entry name" value="CYTOCHROME BC1 COMPLEX CYTOCHROME C SUBUNIT"/>
    <property type="match status" value="1"/>
</dbReference>
<evidence type="ECO:0000256" key="6">
    <source>
        <dbReference type="SAM" id="Phobius"/>
    </source>
</evidence>
<keyword evidence="6" id="KW-1133">Transmembrane helix</keyword>
<feature type="compositionally biased region" description="Basic residues" evidence="5">
    <location>
        <begin position="67"/>
        <end position="77"/>
    </location>
</feature>
<keyword evidence="6" id="KW-0472">Membrane</keyword>
<keyword evidence="6" id="KW-0812">Transmembrane</keyword>
<feature type="domain" description="Cytochrome c" evidence="7">
    <location>
        <begin position="116"/>
        <end position="196"/>
    </location>
</feature>
<dbReference type="Proteomes" id="UP001589894">
    <property type="component" value="Unassembled WGS sequence"/>
</dbReference>
<name>A0ABV6NZT2_9ACTN</name>
<feature type="region of interest" description="Disordered" evidence="5">
    <location>
        <begin position="1"/>
        <end position="77"/>
    </location>
</feature>
<evidence type="ECO:0000256" key="1">
    <source>
        <dbReference type="ARBA" id="ARBA00022617"/>
    </source>
</evidence>